<organism evidence="3 4">
    <name type="scientific">Lysobacter yangpyeongensis</name>
    <dbReference type="NCBI Taxonomy" id="346182"/>
    <lineage>
        <taxon>Bacteria</taxon>
        <taxon>Pseudomonadati</taxon>
        <taxon>Pseudomonadota</taxon>
        <taxon>Gammaproteobacteria</taxon>
        <taxon>Lysobacterales</taxon>
        <taxon>Lysobacteraceae</taxon>
        <taxon>Lysobacter</taxon>
    </lineage>
</organism>
<accession>A0ABW0SNC4</accession>
<dbReference type="PROSITE" id="PS51257">
    <property type="entry name" value="PROKAR_LIPOPROTEIN"/>
    <property type="match status" value="1"/>
</dbReference>
<keyword evidence="4" id="KW-1185">Reference proteome</keyword>
<sequence>MTRLLLIACVLAGMAACAQPGHYRPNHPLDAERFGLRCDGDFDQAPSLLAGKSPVFPVGMLNPEVIEDRKIRHLPLEWWVDTTFSVDADGRASDVHATPTSPQTFSDHMVVAVKSWRFTPASKDGVAVASRCSTRFGYTLE</sequence>
<dbReference type="EMBL" id="JBHSNM010000002">
    <property type="protein sequence ID" value="MFC5570391.1"/>
    <property type="molecule type" value="Genomic_DNA"/>
</dbReference>
<name>A0ABW0SNC4_9GAMM</name>
<comment type="caution">
    <text evidence="3">The sequence shown here is derived from an EMBL/GenBank/DDBJ whole genome shotgun (WGS) entry which is preliminary data.</text>
</comment>
<proteinExistence type="predicted"/>
<dbReference type="Proteomes" id="UP001596036">
    <property type="component" value="Unassembled WGS sequence"/>
</dbReference>
<dbReference type="Gene3D" id="3.30.1150.10">
    <property type="match status" value="1"/>
</dbReference>
<evidence type="ECO:0000313" key="3">
    <source>
        <dbReference type="EMBL" id="MFC5570391.1"/>
    </source>
</evidence>
<dbReference type="Pfam" id="PF03544">
    <property type="entry name" value="TonB_C"/>
    <property type="match status" value="1"/>
</dbReference>
<reference evidence="4" key="1">
    <citation type="journal article" date="2019" name="Int. J. Syst. Evol. Microbiol.">
        <title>The Global Catalogue of Microorganisms (GCM) 10K type strain sequencing project: providing services to taxonomists for standard genome sequencing and annotation.</title>
        <authorList>
            <consortium name="The Broad Institute Genomics Platform"/>
            <consortium name="The Broad Institute Genome Sequencing Center for Infectious Disease"/>
            <person name="Wu L."/>
            <person name="Ma J."/>
        </authorList>
    </citation>
    <scope>NUCLEOTIDE SEQUENCE [LARGE SCALE GENOMIC DNA]</scope>
    <source>
        <strain evidence="4">KACC 11407</strain>
    </source>
</reference>
<protein>
    <submittedName>
        <fullName evidence="3">Energy transducer TonB</fullName>
    </submittedName>
</protein>
<dbReference type="SUPFAM" id="SSF74653">
    <property type="entry name" value="TolA/TonB C-terminal domain"/>
    <property type="match status" value="1"/>
</dbReference>
<evidence type="ECO:0000259" key="2">
    <source>
        <dbReference type="Pfam" id="PF03544"/>
    </source>
</evidence>
<dbReference type="InterPro" id="IPR037682">
    <property type="entry name" value="TonB_C"/>
</dbReference>
<keyword evidence="1" id="KW-0732">Signal</keyword>
<feature type="chain" id="PRO_5047304180" evidence="1">
    <location>
        <begin position="19"/>
        <end position="141"/>
    </location>
</feature>
<feature type="domain" description="TonB C-terminal" evidence="2">
    <location>
        <begin position="80"/>
        <end position="139"/>
    </location>
</feature>
<gene>
    <name evidence="3" type="ORF">ACFPN1_10010</name>
</gene>
<dbReference type="RefSeq" id="WP_386754759.1">
    <property type="nucleotide sequence ID" value="NZ_JBHSNM010000002.1"/>
</dbReference>
<feature type="signal peptide" evidence="1">
    <location>
        <begin position="1"/>
        <end position="18"/>
    </location>
</feature>
<evidence type="ECO:0000313" key="4">
    <source>
        <dbReference type="Proteomes" id="UP001596036"/>
    </source>
</evidence>
<evidence type="ECO:0000256" key="1">
    <source>
        <dbReference type="SAM" id="SignalP"/>
    </source>
</evidence>